<name>A0A7G3AI14_LUTLO</name>
<dbReference type="EMBL" id="GITU01002213">
    <property type="protein sequence ID" value="MBC1170916.1"/>
    <property type="molecule type" value="Transcribed_RNA"/>
</dbReference>
<dbReference type="PANTHER" id="PTHR12236">
    <property type="entry name" value="STRUCTURAL CONTITUENT OF CUTICLE"/>
    <property type="match status" value="1"/>
</dbReference>
<dbReference type="Pfam" id="PF16042">
    <property type="entry name" value="DUF4794"/>
    <property type="match status" value="1"/>
</dbReference>
<dbReference type="GO" id="GO:0042302">
    <property type="term" value="F:structural constituent of cuticle"/>
    <property type="evidence" value="ECO:0007669"/>
    <property type="project" value="UniProtKB-UniRule"/>
</dbReference>
<feature type="chain" id="PRO_5028923930" evidence="4">
    <location>
        <begin position="19"/>
        <end position="292"/>
    </location>
</feature>
<feature type="compositionally biased region" description="Gly residues" evidence="3">
    <location>
        <begin position="79"/>
        <end position="95"/>
    </location>
</feature>
<evidence type="ECO:0000256" key="2">
    <source>
        <dbReference type="PROSITE-ProRule" id="PRU00497"/>
    </source>
</evidence>
<protein>
    <submittedName>
        <fullName evidence="6">Putative cuticular protein 56f</fullName>
    </submittedName>
</protein>
<feature type="region of interest" description="Disordered" evidence="3">
    <location>
        <begin position="26"/>
        <end position="174"/>
    </location>
</feature>
<feature type="compositionally biased region" description="Polar residues" evidence="3">
    <location>
        <begin position="27"/>
        <end position="73"/>
    </location>
</feature>
<dbReference type="Pfam" id="PF00379">
    <property type="entry name" value="Chitin_bind_4"/>
    <property type="match status" value="1"/>
</dbReference>
<evidence type="ECO:0000256" key="4">
    <source>
        <dbReference type="SAM" id="SignalP"/>
    </source>
</evidence>
<dbReference type="PROSITE" id="PS00233">
    <property type="entry name" value="CHIT_BIND_RR_1"/>
    <property type="match status" value="1"/>
</dbReference>
<dbReference type="InterPro" id="IPR032011">
    <property type="entry name" value="DUF4794"/>
</dbReference>
<feature type="domain" description="DUF4794" evidence="5">
    <location>
        <begin position="104"/>
        <end position="160"/>
    </location>
</feature>
<dbReference type="InterPro" id="IPR051217">
    <property type="entry name" value="Insect_Cuticle_Struc_Prot"/>
</dbReference>
<evidence type="ECO:0000256" key="1">
    <source>
        <dbReference type="ARBA" id="ARBA00022460"/>
    </source>
</evidence>
<feature type="signal peptide" evidence="4">
    <location>
        <begin position="1"/>
        <end position="18"/>
    </location>
</feature>
<dbReference type="GO" id="GO:0005615">
    <property type="term" value="C:extracellular space"/>
    <property type="evidence" value="ECO:0007669"/>
    <property type="project" value="TreeGrafter"/>
</dbReference>
<organism evidence="6">
    <name type="scientific">Lutzomyia longipalpis</name>
    <name type="common">Sand fly</name>
    <dbReference type="NCBI Taxonomy" id="7200"/>
    <lineage>
        <taxon>Eukaryota</taxon>
        <taxon>Metazoa</taxon>
        <taxon>Ecdysozoa</taxon>
        <taxon>Arthropoda</taxon>
        <taxon>Hexapoda</taxon>
        <taxon>Insecta</taxon>
        <taxon>Pterygota</taxon>
        <taxon>Neoptera</taxon>
        <taxon>Endopterygota</taxon>
        <taxon>Diptera</taxon>
        <taxon>Nematocera</taxon>
        <taxon>Psychodoidea</taxon>
        <taxon>Psychodidae</taxon>
        <taxon>Lutzomyia</taxon>
        <taxon>Lutzomyia</taxon>
    </lineage>
</organism>
<dbReference type="VEuPathDB" id="VectorBase:LLONM1_008057"/>
<keyword evidence="1 2" id="KW-0193">Cuticle</keyword>
<feature type="compositionally biased region" description="Polar residues" evidence="3">
    <location>
        <begin position="99"/>
        <end position="141"/>
    </location>
</feature>
<evidence type="ECO:0000259" key="5">
    <source>
        <dbReference type="Pfam" id="PF16042"/>
    </source>
</evidence>
<dbReference type="PROSITE" id="PS51155">
    <property type="entry name" value="CHIT_BIND_RR_2"/>
    <property type="match status" value="1"/>
</dbReference>
<dbReference type="InterPro" id="IPR031311">
    <property type="entry name" value="CHIT_BIND_RR_consensus"/>
</dbReference>
<dbReference type="AlphaFoldDB" id="A0A7G3AI14"/>
<dbReference type="PANTHER" id="PTHR12236:SF98">
    <property type="entry name" value="CUTICULAR PROTEIN 56F"/>
    <property type="match status" value="1"/>
</dbReference>
<evidence type="ECO:0000313" key="6">
    <source>
        <dbReference type="EMBL" id="MBC1170916.1"/>
    </source>
</evidence>
<reference evidence="6" key="1">
    <citation type="journal article" date="2020" name="BMC">
        <title>Leishmania infection induces a limited differential gene expression in the sand fly midgut.</title>
        <authorList>
            <person name="Coutinho-Abreu I.V."/>
            <person name="Serafim T.D."/>
            <person name="Meneses C."/>
            <person name="Kamhawi S."/>
            <person name="Oliveira F."/>
            <person name="Valenzuela J.G."/>
        </authorList>
    </citation>
    <scope>NUCLEOTIDE SEQUENCE</scope>
    <source>
        <strain evidence="6">Jacobina</strain>
        <tissue evidence="6">Midgut</tissue>
    </source>
</reference>
<evidence type="ECO:0000256" key="3">
    <source>
        <dbReference type="SAM" id="MobiDB-lite"/>
    </source>
</evidence>
<feature type="compositionally biased region" description="Low complexity" evidence="3">
    <location>
        <begin position="161"/>
        <end position="174"/>
    </location>
</feature>
<accession>A0A7G3AI14</accession>
<dbReference type="GO" id="GO:0031012">
    <property type="term" value="C:extracellular matrix"/>
    <property type="evidence" value="ECO:0007669"/>
    <property type="project" value="TreeGrafter"/>
</dbReference>
<keyword evidence="4" id="KW-0732">Signal</keyword>
<sequence>MKIFAIVCTLSCLALVCAEPPVHGHNGHSSNGYPSSTALQTPNNNYLPPSTSYGVPSNTNNHYQPRPSSTYGAPSNGHGSNGHGSNGHGSNGHGSNGHYHTSQSSFQAPSQQYGAPSQQYGAPSQQYGAPSQQYGAPSQQYGAPAITGATFKPSSQYGAPSQGHSNGNGYQNGYSNGGSNGYGNGGYEYNEPAKYSFEYQVLDYPSGNDFGHMESRDGDRAVGRYYVLLPDGRKQIVTYEADEKGYRPTITYEDTGNGANGGGNYAASNGYNNNGQFHGDFRVLLFVKQAIF</sequence>
<proteinExistence type="predicted"/>
<dbReference type="InterPro" id="IPR000618">
    <property type="entry name" value="Insect_cuticle"/>
</dbReference>